<accession>A0A1R0L356</accession>
<sequence>MSQVLVVGAGPAGSVAAAVLARGGMRVLVACRRSHPIPNHDLLLGKPAREVLRSIGIAVDRWPVLPVSLAVSGQTARPVPDAGYSLVDRDELCGTLREHAAGLGAEYVPGKTDRPGGHVILAGGGGHLRGRTPHSTGLTSVQRFIGAEPDGRVLLRMLAPPADEPRGHPRCAWLAPAPGGCAVGATAFGDVTPDALLDEAFAALSEFEPALANLRAAGPAATGPLYAGFGPGGAVDEAGLRVGDAAGLVNPFTGEGLSHAMQSGQLAARAILAHPDDPEGAAREYSRLLDSTYVGYFETARHVSSRYHLAWRVLNAGASSESPFFAKSRRAIVLSEAVPTLTTPESMTVPVGLRPALLPFLAACDEVSVATVRREWPFLARMFTASVDDLRPRPALGFFGAMLAGGQVPARGHATVTAAIEIATLGVLAFLGPAAAPREVRGVDWESATTVLAGDYLVGRASRLIAQAKPGILWTFSDWITELAALRATATTSGSGAGTVFSSLFEFPLRVGAHLGDAPSEPLRAYGEALGRVFLHAEDVLALRGTRTRLDVTLPGLLAGRISALPELLSIPDLTASSLTGARLATALAAAAEEGDRARKTATDALTRVENPSARRLLGCLLDSVAAPLGLESTVDSW</sequence>
<comment type="caution">
    <text evidence="2">The sequence shown here is derived from an EMBL/GenBank/DDBJ whole genome shotgun (WGS) entry which is preliminary data.</text>
</comment>
<dbReference type="PANTHER" id="PTHR42685:SF22">
    <property type="entry name" value="CONDITIONED MEDIUM FACTOR RECEPTOR 1"/>
    <property type="match status" value="1"/>
</dbReference>
<evidence type="ECO:0000313" key="3">
    <source>
        <dbReference type="Proteomes" id="UP000187486"/>
    </source>
</evidence>
<dbReference type="RefSeq" id="WP_076155590.1">
    <property type="nucleotide sequence ID" value="NZ_JBEZVB010000087.1"/>
</dbReference>
<dbReference type="STRING" id="76021.BS329_03500"/>
<keyword evidence="3" id="KW-1185">Reference proteome</keyword>
<proteinExistence type="predicted"/>
<name>A0A1R0L356_9PSEU</name>
<dbReference type="Gene3D" id="1.10.600.10">
    <property type="entry name" value="Farnesyl Diphosphate Synthase"/>
    <property type="match status" value="1"/>
</dbReference>
<dbReference type="EMBL" id="MQUQ01000002">
    <property type="protein sequence ID" value="OLZ56694.1"/>
    <property type="molecule type" value="Genomic_DNA"/>
</dbReference>
<evidence type="ECO:0000313" key="2">
    <source>
        <dbReference type="EMBL" id="OLZ56694.1"/>
    </source>
</evidence>
<dbReference type="InterPro" id="IPR036188">
    <property type="entry name" value="FAD/NAD-bd_sf"/>
</dbReference>
<dbReference type="Gene3D" id="3.50.50.60">
    <property type="entry name" value="FAD/NAD(P)-binding domain"/>
    <property type="match status" value="2"/>
</dbReference>
<dbReference type="SMR" id="A0A1R0L356"/>
<dbReference type="OrthoDB" id="3342767at2"/>
<dbReference type="InterPro" id="IPR008949">
    <property type="entry name" value="Isoprenoid_synthase_dom_sf"/>
</dbReference>
<protein>
    <recommendedName>
        <fullName evidence="1">FAD-binding domain-containing protein</fullName>
    </recommendedName>
</protein>
<dbReference type="SUPFAM" id="SSF51905">
    <property type="entry name" value="FAD/NAD(P)-binding domain"/>
    <property type="match status" value="1"/>
</dbReference>
<feature type="domain" description="FAD-binding" evidence="1">
    <location>
        <begin position="2"/>
        <end position="39"/>
    </location>
</feature>
<dbReference type="AlphaFoldDB" id="A0A1R0L356"/>
<gene>
    <name evidence="2" type="ORF">BS329_03500</name>
</gene>
<organism evidence="2 3">
    <name type="scientific">Amycolatopsis coloradensis</name>
    <dbReference type="NCBI Taxonomy" id="76021"/>
    <lineage>
        <taxon>Bacteria</taxon>
        <taxon>Bacillati</taxon>
        <taxon>Actinomycetota</taxon>
        <taxon>Actinomycetes</taxon>
        <taxon>Pseudonocardiales</taxon>
        <taxon>Pseudonocardiaceae</taxon>
        <taxon>Amycolatopsis</taxon>
    </lineage>
</organism>
<dbReference type="Pfam" id="PF01494">
    <property type="entry name" value="FAD_binding_3"/>
    <property type="match status" value="1"/>
</dbReference>
<dbReference type="Proteomes" id="UP000187486">
    <property type="component" value="Unassembled WGS sequence"/>
</dbReference>
<dbReference type="InterPro" id="IPR050407">
    <property type="entry name" value="Geranylgeranyl_reductase"/>
</dbReference>
<dbReference type="PANTHER" id="PTHR42685">
    <property type="entry name" value="GERANYLGERANYL DIPHOSPHATE REDUCTASE"/>
    <property type="match status" value="1"/>
</dbReference>
<dbReference type="PRINTS" id="PR00420">
    <property type="entry name" value="RNGMNOXGNASE"/>
</dbReference>
<dbReference type="InterPro" id="IPR002938">
    <property type="entry name" value="FAD-bd"/>
</dbReference>
<dbReference type="SUPFAM" id="SSF48576">
    <property type="entry name" value="Terpenoid synthases"/>
    <property type="match status" value="1"/>
</dbReference>
<reference evidence="2 3" key="1">
    <citation type="submission" date="2016-01" db="EMBL/GenBank/DDBJ databases">
        <title>Amycolatopsis coloradensis genome sequencing and assembly.</title>
        <authorList>
            <person name="Mayilraj S."/>
        </authorList>
    </citation>
    <scope>NUCLEOTIDE SEQUENCE [LARGE SCALE GENOMIC DNA]</scope>
    <source>
        <strain evidence="2 3">DSM 44225</strain>
    </source>
</reference>
<evidence type="ECO:0000259" key="1">
    <source>
        <dbReference type="Pfam" id="PF01494"/>
    </source>
</evidence>
<dbReference type="GO" id="GO:0071949">
    <property type="term" value="F:FAD binding"/>
    <property type="evidence" value="ECO:0007669"/>
    <property type="project" value="InterPro"/>
</dbReference>